<evidence type="ECO:0000313" key="1">
    <source>
        <dbReference type="EMBL" id="BBF70218.1"/>
    </source>
</evidence>
<name>A0ABM7G4J1_9SPHN</name>
<sequence>MTPGTYLQKRRIAADLSIMDVAAMVHTNPRLGGIDKVAWIDRIEKDIAALSPDVIATLADAFRFSRTILLQLITIRSFGPDAVDPEPRICIICGCSQNDACVDPAADTGCAWSDRCADLCTACIGKDLPHAA</sequence>
<reference evidence="1" key="1">
    <citation type="submission" date="2018-07" db="EMBL/GenBank/DDBJ databases">
        <title>Complete genome sequence of Sphingomonas bisphenolicum strain AO1, a bisphenol A degradative bacterium isolated from Japanese farm field.</title>
        <authorList>
            <person name="Murakami M."/>
            <person name="Koh M."/>
            <person name="Koba S."/>
            <person name="Matsumura Y."/>
        </authorList>
    </citation>
    <scope>NUCLEOTIDE SEQUENCE</scope>
    <source>
        <strain evidence="1">AO1</strain>
    </source>
</reference>
<keyword evidence="2" id="KW-1185">Reference proteome</keyword>
<dbReference type="RefSeq" id="WP_261934631.1">
    <property type="nucleotide sequence ID" value="NZ_AP018817.1"/>
</dbReference>
<dbReference type="EMBL" id="AP018817">
    <property type="protein sequence ID" value="BBF70218.1"/>
    <property type="molecule type" value="Genomic_DNA"/>
</dbReference>
<proteinExistence type="predicted"/>
<organism evidence="1 2">
    <name type="scientific">Sphingomonas bisphenolicum</name>
    <dbReference type="NCBI Taxonomy" id="296544"/>
    <lineage>
        <taxon>Bacteria</taxon>
        <taxon>Pseudomonadati</taxon>
        <taxon>Pseudomonadota</taxon>
        <taxon>Alphaproteobacteria</taxon>
        <taxon>Sphingomonadales</taxon>
        <taxon>Sphingomonadaceae</taxon>
        <taxon>Sphingomonas</taxon>
    </lineage>
</organism>
<evidence type="ECO:0008006" key="3">
    <source>
        <dbReference type="Google" id="ProtNLM"/>
    </source>
</evidence>
<protein>
    <recommendedName>
        <fullName evidence="3">XRE family transcriptional regulator</fullName>
    </recommendedName>
</protein>
<evidence type="ECO:0000313" key="2">
    <source>
        <dbReference type="Proteomes" id="UP001059971"/>
    </source>
</evidence>
<accession>A0ABM7G4J1</accession>
<dbReference type="InterPro" id="IPR001387">
    <property type="entry name" value="Cro/C1-type_HTH"/>
</dbReference>
<dbReference type="Proteomes" id="UP001059971">
    <property type="component" value="Chromosome 1"/>
</dbReference>
<dbReference type="CDD" id="cd00093">
    <property type="entry name" value="HTH_XRE"/>
    <property type="match status" value="1"/>
</dbReference>
<gene>
    <name evidence="1" type="ORF">SBA_ch1_24180</name>
</gene>